<feature type="transmembrane region" description="Helical" evidence="9">
    <location>
        <begin position="332"/>
        <end position="352"/>
    </location>
</feature>
<dbReference type="Pfam" id="PF02518">
    <property type="entry name" value="HATPase_c"/>
    <property type="match status" value="1"/>
</dbReference>
<feature type="transmembrane region" description="Helical" evidence="9">
    <location>
        <begin position="267"/>
        <end position="286"/>
    </location>
</feature>
<dbReference type="GO" id="GO:0005524">
    <property type="term" value="F:ATP binding"/>
    <property type="evidence" value="ECO:0007669"/>
    <property type="project" value="UniProtKB-KW"/>
</dbReference>
<keyword evidence="5" id="KW-0547">Nucleotide-binding</keyword>
<dbReference type="InterPro" id="IPR029016">
    <property type="entry name" value="GAF-like_dom_sf"/>
</dbReference>
<dbReference type="Gene3D" id="1.10.287.130">
    <property type="match status" value="1"/>
</dbReference>
<proteinExistence type="predicted"/>
<dbReference type="NCBIfam" id="TIGR02916">
    <property type="entry name" value="PEP_his_kin"/>
    <property type="match status" value="1"/>
</dbReference>
<dbReference type="Gene3D" id="3.30.450.40">
    <property type="match status" value="1"/>
</dbReference>
<dbReference type="PRINTS" id="PR00344">
    <property type="entry name" value="BCTRLSENSOR"/>
</dbReference>
<keyword evidence="3" id="KW-0597">Phosphoprotein</keyword>
<feature type="transmembrane region" description="Helical" evidence="9">
    <location>
        <begin position="64"/>
        <end position="83"/>
    </location>
</feature>
<sequence>MILTAFSWIACVISLCVSALIFLRGGRNAPTFLLATSLITAAFLEGAEALSLTPSFEYLPLKSSVIFLESALPVQLFFFSLFYAREFSWRDASAISRLLIVLSPLLLVSGLFLPPDRLFYSPDFLSERMLFLSNPGFIFYIVVFIYLVSALFNLETTFRSALRPEQWQIKFSIVGVGTLLGFFIFYYSQGLLYRSINMNLAPLRTLSLIVSGLFLAYSLRRARRRIRVTLSREMAFRSLVLVIVGGYLILLGMLGEGLKYFGEASQQIVFISVFFLGCIFLVVLLLSEQMKRKIKVFINKNFFDNKYDYRVQWLNFTSRIAETRNNTELDHAILSGFCDTFAMGAAMIYIWAPEQQVYFNRGAYRVGLERFTLTRDNSLIKYMAKRGWVFNADYYESAVDDRDINSLSSEKIAFTVPIFMGSELQGFVVLLRPINKGEEYTYEDYDLMKTLASQAAFALASAGLAEQLAVAREMEAVGKITTFVMHDLKNLVYSLSLLTDNAVDYIGEPEFQKDLLDTLSNTVAKMKALIAKLKDLPERDQLDLGEVDLLDITAEAVASIPCGDIKVSGCNVIVVADQQELSKVLINLLINALDASETGAAVNVEVGVAEQQAYIRVIDHGCGMTPDFIRGQLFTPFKTTKSKGLGIGLYQSKQIIEAHQGRVEVESTLGSGSVFTVWLPRSGPLY</sequence>
<dbReference type="InterPro" id="IPR004358">
    <property type="entry name" value="Sig_transdc_His_kin-like_C"/>
</dbReference>
<dbReference type="Proteomes" id="UP000811899">
    <property type="component" value="Unassembled WGS sequence"/>
</dbReference>
<evidence type="ECO:0000313" key="12">
    <source>
        <dbReference type="Proteomes" id="UP000811899"/>
    </source>
</evidence>
<name>A0AAW4KW69_9BACT</name>
<dbReference type="SMART" id="SM00387">
    <property type="entry name" value="HATPase_c"/>
    <property type="match status" value="1"/>
</dbReference>
<keyword evidence="8" id="KW-0902">Two-component regulatory system</keyword>
<keyword evidence="12" id="KW-1185">Reference proteome</keyword>
<evidence type="ECO:0000256" key="2">
    <source>
        <dbReference type="ARBA" id="ARBA00012438"/>
    </source>
</evidence>
<dbReference type="InterPro" id="IPR003661">
    <property type="entry name" value="HisK_dim/P_dom"/>
</dbReference>
<dbReference type="PANTHER" id="PTHR43065:SF10">
    <property type="entry name" value="PEROXIDE STRESS-ACTIVATED HISTIDINE KINASE MAK3"/>
    <property type="match status" value="1"/>
</dbReference>
<dbReference type="AlphaFoldDB" id="A0AAW4KW69"/>
<feature type="transmembrane region" description="Helical" evidence="9">
    <location>
        <begin position="6"/>
        <end position="25"/>
    </location>
</feature>
<feature type="domain" description="Histidine kinase" evidence="10">
    <location>
        <begin position="483"/>
        <end position="683"/>
    </location>
</feature>
<evidence type="ECO:0000256" key="1">
    <source>
        <dbReference type="ARBA" id="ARBA00000085"/>
    </source>
</evidence>
<dbReference type="EMBL" id="JAHCVJ010000001">
    <property type="protein sequence ID" value="MBT0662806.1"/>
    <property type="molecule type" value="Genomic_DNA"/>
</dbReference>
<feature type="transmembrane region" description="Helical" evidence="9">
    <location>
        <begin position="200"/>
        <end position="219"/>
    </location>
</feature>
<gene>
    <name evidence="11" type="primary">prsK</name>
    <name evidence="11" type="ORF">KI809_00700</name>
</gene>
<dbReference type="CDD" id="cd00082">
    <property type="entry name" value="HisKA"/>
    <property type="match status" value="1"/>
</dbReference>
<evidence type="ECO:0000256" key="8">
    <source>
        <dbReference type="ARBA" id="ARBA00023012"/>
    </source>
</evidence>
<evidence type="ECO:0000256" key="9">
    <source>
        <dbReference type="SAM" id="Phobius"/>
    </source>
</evidence>
<evidence type="ECO:0000256" key="5">
    <source>
        <dbReference type="ARBA" id="ARBA00022741"/>
    </source>
</evidence>
<dbReference type="GO" id="GO:0000155">
    <property type="term" value="F:phosphorelay sensor kinase activity"/>
    <property type="evidence" value="ECO:0007669"/>
    <property type="project" value="InterPro"/>
</dbReference>
<dbReference type="InterPro" id="IPR003018">
    <property type="entry name" value="GAF"/>
</dbReference>
<dbReference type="SUPFAM" id="SSF55874">
    <property type="entry name" value="ATPase domain of HSP90 chaperone/DNA topoisomerase II/histidine kinase"/>
    <property type="match status" value="1"/>
</dbReference>
<evidence type="ECO:0000256" key="3">
    <source>
        <dbReference type="ARBA" id="ARBA00022553"/>
    </source>
</evidence>
<comment type="catalytic activity">
    <reaction evidence="1">
        <text>ATP + protein L-histidine = ADP + protein N-phospho-L-histidine.</text>
        <dbReference type="EC" id="2.7.13.3"/>
    </reaction>
</comment>
<feature type="transmembrane region" description="Helical" evidence="9">
    <location>
        <begin position="32"/>
        <end position="52"/>
    </location>
</feature>
<comment type="caution">
    <text evidence="11">The sequence shown here is derived from an EMBL/GenBank/DDBJ whole genome shotgun (WGS) entry which is preliminary data.</text>
</comment>
<dbReference type="InterPro" id="IPR005467">
    <property type="entry name" value="His_kinase_dom"/>
</dbReference>
<evidence type="ECO:0000256" key="7">
    <source>
        <dbReference type="ARBA" id="ARBA00022840"/>
    </source>
</evidence>
<evidence type="ECO:0000313" key="11">
    <source>
        <dbReference type="EMBL" id="MBT0662806.1"/>
    </source>
</evidence>
<dbReference type="InterPro" id="IPR014265">
    <property type="entry name" value="XrtA/PrsK"/>
</dbReference>
<feature type="transmembrane region" description="Helical" evidence="9">
    <location>
        <begin position="95"/>
        <end position="113"/>
    </location>
</feature>
<keyword evidence="4 11" id="KW-0808">Transferase</keyword>
<feature type="transmembrane region" description="Helical" evidence="9">
    <location>
        <begin position="167"/>
        <end position="188"/>
    </location>
</feature>
<dbReference type="PANTHER" id="PTHR43065">
    <property type="entry name" value="SENSOR HISTIDINE KINASE"/>
    <property type="match status" value="1"/>
</dbReference>
<keyword evidence="6 11" id="KW-0418">Kinase</keyword>
<dbReference type="InterPro" id="IPR003594">
    <property type="entry name" value="HATPase_dom"/>
</dbReference>
<dbReference type="InterPro" id="IPR036890">
    <property type="entry name" value="HATPase_C_sf"/>
</dbReference>
<feature type="transmembrane region" description="Helical" evidence="9">
    <location>
        <begin position="137"/>
        <end position="155"/>
    </location>
</feature>
<keyword evidence="9" id="KW-1133">Transmembrane helix</keyword>
<feature type="transmembrane region" description="Helical" evidence="9">
    <location>
        <begin position="239"/>
        <end position="261"/>
    </location>
</feature>
<dbReference type="PROSITE" id="PS50109">
    <property type="entry name" value="HIS_KIN"/>
    <property type="match status" value="1"/>
</dbReference>
<dbReference type="RefSeq" id="WP_214169603.1">
    <property type="nucleotide sequence ID" value="NZ_JAHCVJ010000001.1"/>
</dbReference>
<reference evidence="11 12" key="1">
    <citation type="submission" date="2021-05" db="EMBL/GenBank/DDBJ databases">
        <title>The draft genome of Geobacter pelophilus DSM 12255.</title>
        <authorList>
            <person name="Xu Z."/>
            <person name="Masuda Y."/>
            <person name="Itoh H."/>
            <person name="Senoo K."/>
        </authorList>
    </citation>
    <scope>NUCLEOTIDE SEQUENCE [LARGE SCALE GENOMIC DNA]</scope>
    <source>
        <strain evidence="11 12">DSM 12255</strain>
    </source>
</reference>
<dbReference type="Pfam" id="PF13492">
    <property type="entry name" value="GAF_3"/>
    <property type="match status" value="1"/>
</dbReference>
<evidence type="ECO:0000256" key="6">
    <source>
        <dbReference type="ARBA" id="ARBA00022777"/>
    </source>
</evidence>
<organism evidence="11 12">
    <name type="scientific">Geoanaerobacter pelophilus</name>
    <dbReference type="NCBI Taxonomy" id="60036"/>
    <lineage>
        <taxon>Bacteria</taxon>
        <taxon>Pseudomonadati</taxon>
        <taxon>Thermodesulfobacteriota</taxon>
        <taxon>Desulfuromonadia</taxon>
        <taxon>Geobacterales</taxon>
        <taxon>Geobacteraceae</taxon>
        <taxon>Geoanaerobacter</taxon>
    </lineage>
</organism>
<evidence type="ECO:0000256" key="4">
    <source>
        <dbReference type="ARBA" id="ARBA00022679"/>
    </source>
</evidence>
<keyword evidence="9" id="KW-0472">Membrane</keyword>
<evidence type="ECO:0000259" key="10">
    <source>
        <dbReference type="PROSITE" id="PS50109"/>
    </source>
</evidence>
<keyword evidence="7" id="KW-0067">ATP-binding</keyword>
<protein>
    <recommendedName>
        <fullName evidence="2">histidine kinase</fullName>
        <ecNumber evidence="2">2.7.13.3</ecNumber>
    </recommendedName>
</protein>
<dbReference type="Gene3D" id="3.30.565.10">
    <property type="entry name" value="Histidine kinase-like ATPase, C-terminal domain"/>
    <property type="match status" value="1"/>
</dbReference>
<keyword evidence="9" id="KW-0812">Transmembrane</keyword>
<dbReference type="SMART" id="SM00065">
    <property type="entry name" value="GAF"/>
    <property type="match status" value="1"/>
</dbReference>
<accession>A0AAW4KW69</accession>
<dbReference type="EC" id="2.7.13.3" evidence="2"/>
<dbReference type="SUPFAM" id="SSF55781">
    <property type="entry name" value="GAF domain-like"/>
    <property type="match status" value="1"/>
</dbReference>